<evidence type="ECO:0000256" key="4">
    <source>
        <dbReference type="ARBA" id="ARBA00022519"/>
    </source>
</evidence>
<gene>
    <name evidence="9" type="ORF">GpartN1_g5019.t1</name>
</gene>
<feature type="transmembrane region" description="Helical" evidence="8">
    <location>
        <begin position="237"/>
        <end position="255"/>
    </location>
</feature>
<evidence type="ECO:0008006" key="11">
    <source>
        <dbReference type="Google" id="ProtNLM"/>
    </source>
</evidence>
<dbReference type="EMBL" id="BQMJ01000041">
    <property type="protein sequence ID" value="GJQ13228.1"/>
    <property type="molecule type" value="Genomic_DNA"/>
</dbReference>
<dbReference type="PANTHER" id="PTHR30574:SF1">
    <property type="entry name" value="SULPHUR TRANSPORT DOMAIN-CONTAINING PROTEIN"/>
    <property type="match status" value="1"/>
</dbReference>
<keyword evidence="4" id="KW-0997">Cell inner membrane</keyword>
<dbReference type="Pfam" id="PF20398">
    <property type="entry name" value="DUF6691"/>
    <property type="match status" value="1"/>
</dbReference>
<comment type="subcellular location">
    <subcellularLocation>
        <location evidence="1">Cell inner membrane</location>
        <topology evidence="1">Multi-pass membrane protein</topology>
    </subcellularLocation>
</comment>
<keyword evidence="3" id="KW-1003">Cell membrane</keyword>
<feature type="transmembrane region" description="Helical" evidence="8">
    <location>
        <begin position="163"/>
        <end position="183"/>
    </location>
</feature>
<feature type="transmembrane region" description="Helical" evidence="8">
    <location>
        <begin position="195"/>
        <end position="217"/>
    </location>
</feature>
<reference evidence="9" key="1">
    <citation type="journal article" date="2022" name="Proc. Natl. Acad. Sci. U.S.A.">
        <title>Life cycle and functional genomics of the unicellular red alga Galdieria for elucidating algal and plant evolution and industrial use.</title>
        <authorList>
            <person name="Hirooka S."/>
            <person name="Itabashi T."/>
            <person name="Ichinose T.M."/>
            <person name="Onuma R."/>
            <person name="Fujiwara T."/>
            <person name="Yamashita S."/>
            <person name="Jong L.W."/>
            <person name="Tomita R."/>
            <person name="Iwane A.H."/>
            <person name="Miyagishima S.Y."/>
        </authorList>
    </citation>
    <scope>NUCLEOTIDE SEQUENCE</scope>
    <source>
        <strain evidence="9">NBRC 102759</strain>
    </source>
</reference>
<evidence type="ECO:0000256" key="3">
    <source>
        <dbReference type="ARBA" id="ARBA00022475"/>
    </source>
</evidence>
<evidence type="ECO:0000256" key="7">
    <source>
        <dbReference type="ARBA" id="ARBA00023136"/>
    </source>
</evidence>
<keyword evidence="2" id="KW-0813">Transport</keyword>
<comment type="caution">
    <text evidence="9">The sequence shown here is derived from an EMBL/GenBank/DDBJ whole genome shotgun (WGS) entry which is preliminary data.</text>
</comment>
<dbReference type="AlphaFoldDB" id="A0A9C7PYG2"/>
<evidence type="ECO:0000256" key="5">
    <source>
        <dbReference type="ARBA" id="ARBA00022692"/>
    </source>
</evidence>
<evidence type="ECO:0000313" key="10">
    <source>
        <dbReference type="Proteomes" id="UP001061958"/>
    </source>
</evidence>
<dbReference type="Proteomes" id="UP001061958">
    <property type="component" value="Unassembled WGS sequence"/>
</dbReference>
<proteinExistence type="predicted"/>
<dbReference type="InterPro" id="IPR046513">
    <property type="entry name" value="DUF6691"/>
</dbReference>
<dbReference type="GO" id="GO:0005886">
    <property type="term" value="C:plasma membrane"/>
    <property type="evidence" value="ECO:0007669"/>
    <property type="project" value="UniProtKB-SubCell"/>
</dbReference>
<feature type="transmembrane region" description="Helical" evidence="8">
    <location>
        <begin position="120"/>
        <end position="143"/>
    </location>
</feature>
<feature type="transmembrane region" description="Helical" evidence="8">
    <location>
        <begin position="49"/>
        <end position="66"/>
    </location>
</feature>
<feature type="transmembrane region" description="Helical" evidence="8">
    <location>
        <begin position="314"/>
        <end position="336"/>
    </location>
</feature>
<protein>
    <recommendedName>
        <fullName evidence="11">YeeE/YedE family protein</fullName>
    </recommendedName>
</protein>
<keyword evidence="7 8" id="KW-0472">Membrane</keyword>
<keyword evidence="6 8" id="KW-1133">Transmembrane helix</keyword>
<sequence length="353" mass="39240">MLEHTPTVFNATIGGLSIGLSVAVNAILLGRITCISDIMGGLMSFDQSWFWRLAFHLGMGVGAFMLKKSFPYIFMEPFVQASSWKLALAGFLLGFGTRLGDGGFSGHALCGLSRRSTRSIVSFVIFSSIAFVVYCLTGGFMGGIVDVVSLDDIFRLQVEPLKLFFTCIKPVFIGLIGVIFVSVKGMTRTVPSLNLFLPLLVGAYAGYLFSMGIGFSGMLLPLKWFGLWNTTAWDPTLLFSFFPALLLSYSCFYLLRVENNRPILYRHHYIPSKKRVDWQLVVGAILFGLGWGWIGMTCETLLLLFLGNPGNWGIRVTFIAMIVGMLLFSLLQRWLLVPKVENRKRSVPTKSKE</sequence>
<dbReference type="PANTHER" id="PTHR30574">
    <property type="entry name" value="INNER MEMBRANE PROTEIN YEDE"/>
    <property type="match status" value="1"/>
</dbReference>
<organism evidence="9 10">
    <name type="scientific">Galdieria partita</name>
    <dbReference type="NCBI Taxonomy" id="83374"/>
    <lineage>
        <taxon>Eukaryota</taxon>
        <taxon>Rhodophyta</taxon>
        <taxon>Bangiophyceae</taxon>
        <taxon>Galdieriales</taxon>
        <taxon>Galdieriaceae</taxon>
        <taxon>Galdieria</taxon>
    </lineage>
</organism>
<dbReference type="OrthoDB" id="10254418at2759"/>
<feature type="transmembrane region" description="Helical" evidence="8">
    <location>
        <begin position="276"/>
        <end position="294"/>
    </location>
</feature>
<feature type="transmembrane region" description="Helical" evidence="8">
    <location>
        <begin position="6"/>
        <end position="28"/>
    </location>
</feature>
<evidence type="ECO:0000313" key="9">
    <source>
        <dbReference type="EMBL" id="GJQ13228.1"/>
    </source>
</evidence>
<dbReference type="InterPro" id="IPR007272">
    <property type="entry name" value="Sulf_transp_TsuA/YedE"/>
</dbReference>
<reference evidence="9" key="2">
    <citation type="submission" date="2022-01" db="EMBL/GenBank/DDBJ databases">
        <authorList>
            <person name="Hirooka S."/>
            <person name="Miyagishima S.Y."/>
        </authorList>
    </citation>
    <scope>NUCLEOTIDE SEQUENCE</scope>
    <source>
        <strain evidence="9">NBRC 102759</strain>
    </source>
</reference>
<name>A0A9C7PYG2_9RHOD</name>
<evidence type="ECO:0000256" key="2">
    <source>
        <dbReference type="ARBA" id="ARBA00022448"/>
    </source>
</evidence>
<evidence type="ECO:0000256" key="1">
    <source>
        <dbReference type="ARBA" id="ARBA00004429"/>
    </source>
</evidence>
<keyword evidence="10" id="KW-1185">Reference proteome</keyword>
<keyword evidence="5 8" id="KW-0812">Transmembrane</keyword>
<evidence type="ECO:0000256" key="6">
    <source>
        <dbReference type="ARBA" id="ARBA00022989"/>
    </source>
</evidence>
<evidence type="ECO:0000256" key="8">
    <source>
        <dbReference type="SAM" id="Phobius"/>
    </source>
</evidence>
<accession>A0A9C7PYG2</accession>